<dbReference type="Proteomes" id="UP000538292">
    <property type="component" value="Unassembled WGS sequence"/>
</dbReference>
<keyword evidence="3" id="KW-1185">Reference proteome</keyword>
<organism evidence="2 3">
    <name type="scientific">Thermoactinomyces mirandus</name>
    <dbReference type="NCBI Taxonomy" id="2756294"/>
    <lineage>
        <taxon>Bacteria</taxon>
        <taxon>Bacillati</taxon>
        <taxon>Bacillota</taxon>
        <taxon>Bacilli</taxon>
        <taxon>Bacillales</taxon>
        <taxon>Thermoactinomycetaceae</taxon>
        <taxon>Thermoactinomyces</taxon>
    </lineage>
</organism>
<dbReference type="InterPro" id="IPR018958">
    <property type="entry name" value="Knr4/Smi1-like_dom"/>
</dbReference>
<dbReference type="AlphaFoldDB" id="A0A7W1XS06"/>
<dbReference type="Gene3D" id="3.40.1580.10">
    <property type="entry name" value="SMI1/KNR4-like"/>
    <property type="match status" value="1"/>
</dbReference>
<proteinExistence type="predicted"/>
<dbReference type="SMART" id="SM00860">
    <property type="entry name" value="SMI1_KNR4"/>
    <property type="match status" value="1"/>
</dbReference>
<feature type="domain" description="Knr4/Smi1-like" evidence="1">
    <location>
        <begin position="13"/>
        <end position="144"/>
    </location>
</feature>
<evidence type="ECO:0000313" key="3">
    <source>
        <dbReference type="Proteomes" id="UP000538292"/>
    </source>
</evidence>
<sequence length="150" mass="17620">MGDQLEWRRCQKPTDINSIRKVESYFGIRFPEKFIEVTLKCHSGTVLPNAFYVEDRGDVVLNDFLSFDPEDDLYIIQTYKNIKDRLIENIYPFVNDASGDCLCFDYREGDIEPKVVLWDHEEAFLDKEKGIFPVCDSFEELLLLLENEGY</sequence>
<dbReference type="InterPro" id="IPR037883">
    <property type="entry name" value="Knr4/Smi1-like_sf"/>
</dbReference>
<reference evidence="2 3" key="1">
    <citation type="submission" date="2020-07" db="EMBL/GenBank/DDBJ databases">
        <title>Thermoactinomyces phylogeny.</title>
        <authorList>
            <person name="Dunlap C."/>
        </authorList>
    </citation>
    <scope>NUCLEOTIDE SEQUENCE [LARGE SCALE GENOMIC DNA]</scope>
    <source>
        <strain evidence="2 3">AMNI-1</strain>
    </source>
</reference>
<comment type="caution">
    <text evidence="2">The sequence shown here is derived from an EMBL/GenBank/DDBJ whole genome shotgun (WGS) entry which is preliminary data.</text>
</comment>
<gene>
    <name evidence="2" type="ORF">H2C83_07010</name>
</gene>
<evidence type="ECO:0000259" key="1">
    <source>
        <dbReference type="SMART" id="SM00860"/>
    </source>
</evidence>
<dbReference type="Pfam" id="PF14568">
    <property type="entry name" value="SUKH_6"/>
    <property type="match status" value="1"/>
</dbReference>
<accession>A0A7W1XS06</accession>
<name>A0A7W1XS06_9BACL</name>
<dbReference type="EMBL" id="JACEOL010000023">
    <property type="protein sequence ID" value="MBA4602070.1"/>
    <property type="molecule type" value="Genomic_DNA"/>
</dbReference>
<dbReference type="SUPFAM" id="SSF160631">
    <property type="entry name" value="SMI1/KNR4-like"/>
    <property type="match status" value="1"/>
</dbReference>
<evidence type="ECO:0000313" key="2">
    <source>
        <dbReference type="EMBL" id="MBA4602070.1"/>
    </source>
</evidence>
<protein>
    <submittedName>
        <fullName evidence="2">SMI1/KNR4 family protein</fullName>
    </submittedName>
</protein>
<dbReference type="RefSeq" id="WP_181739224.1">
    <property type="nucleotide sequence ID" value="NZ_JACEOL010000023.1"/>
</dbReference>